<evidence type="ECO:0000256" key="3">
    <source>
        <dbReference type="ARBA" id="ARBA00012007"/>
    </source>
</evidence>
<dbReference type="Proteomes" id="UP001164286">
    <property type="component" value="Unassembled WGS sequence"/>
</dbReference>
<dbReference type="Gene3D" id="1.10.10.970">
    <property type="entry name" value="RNA 2'-phosphotransferase, Tpt1/KptA family, N-terminal domain"/>
    <property type="match status" value="1"/>
</dbReference>
<comment type="function">
    <text evidence="1">Catalyzes the last step of tRNA splicing, the transfer of the splice junction 2'-phosphate from ligated tRNA to NAD to produce ADP-ribose 1''-2'' cyclic phosphate.</text>
</comment>
<reference evidence="8" key="1">
    <citation type="journal article" date="2022" name="G3 (Bethesda)">
        <title>High quality genome of the basidiomycete yeast Dioszegia hungarica PDD-24b-2 isolated from cloud water.</title>
        <authorList>
            <person name="Jarrige D."/>
            <person name="Haridas S."/>
            <person name="Bleykasten-Grosshans C."/>
            <person name="Joly M."/>
            <person name="Nadalig T."/>
            <person name="Sancelme M."/>
            <person name="Vuilleumier S."/>
            <person name="Grigoriev I.V."/>
            <person name="Amato P."/>
            <person name="Bringel F."/>
        </authorList>
    </citation>
    <scope>NUCLEOTIDE SEQUENCE</scope>
    <source>
        <strain evidence="8">PDD-24b-2</strain>
    </source>
</reference>
<proteinExistence type="inferred from homology"/>
<gene>
    <name evidence="8" type="ORF">MKK02DRAFT_41362</name>
</gene>
<evidence type="ECO:0000313" key="8">
    <source>
        <dbReference type="EMBL" id="KAI9631735.1"/>
    </source>
</evidence>
<evidence type="ECO:0000256" key="7">
    <source>
        <dbReference type="SAM" id="MobiDB-lite"/>
    </source>
</evidence>
<dbReference type="InterPro" id="IPR042081">
    <property type="entry name" value="RNA_2'-PTrans_C"/>
</dbReference>
<dbReference type="InterPro" id="IPR002745">
    <property type="entry name" value="Ptrans_KptA/Tpt1"/>
</dbReference>
<evidence type="ECO:0000313" key="9">
    <source>
        <dbReference type="Proteomes" id="UP001164286"/>
    </source>
</evidence>
<keyword evidence="9" id="KW-1185">Reference proteome</keyword>
<dbReference type="AlphaFoldDB" id="A0AA38H0N6"/>
<protein>
    <recommendedName>
        <fullName evidence="3">2'-phosphotransferase</fullName>
        <ecNumber evidence="3">2.7.1.160</ecNumber>
    </recommendedName>
</protein>
<dbReference type="GO" id="GO:0006388">
    <property type="term" value="P:tRNA splicing, via endonucleolytic cleavage and ligation"/>
    <property type="evidence" value="ECO:0007669"/>
    <property type="project" value="TreeGrafter"/>
</dbReference>
<evidence type="ECO:0000256" key="5">
    <source>
        <dbReference type="ARBA" id="ARBA00023027"/>
    </source>
</evidence>
<dbReference type="InterPro" id="IPR042080">
    <property type="entry name" value="RNA_2'-PTrans_N"/>
</dbReference>
<feature type="region of interest" description="Disordered" evidence="7">
    <location>
        <begin position="71"/>
        <end position="105"/>
    </location>
</feature>
<comment type="catalytic activity">
    <reaction evidence="6">
        <text>2'-phospho-[ligated tRNA] + NAD(+) = mature tRNA + ADP-alpha-D-ribose 1'',2''-cyclic phosphate + nicotinamide</text>
        <dbReference type="Rhea" id="RHEA:23324"/>
        <dbReference type="Rhea" id="RHEA-COMP:11106"/>
        <dbReference type="Rhea" id="RHEA-COMP:11107"/>
        <dbReference type="ChEBI" id="CHEBI:17154"/>
        <dbReference type="ChEBI" id="CHEBI:57540"/>
        <dbReference type="ChEBI" id="CHEBI:76596"/>
        <dbReference type="ChEBI" id="CHEBI:82883"/>
        <dbReference type="ChEBI" id="CHEBI:85027"/>
        <dbReference type="EC" id="2.7.1.160"/>
    </reaction>
</comment>
<accession>A0AA38H0N6</accession>
<comment type="caution">
    <text evidence="8">The sequence shown here is derived from an EMBL/GenBank/DDBJ whole genome shotgun (WGS) entry which is preliminary data.</text>
</comment>
<comment type="similarity">
    <text evidence="2">Belongs to the KptA/TPT1 family.</text>
</comment>
<dbReference type="RefSeq" id="XP_052941512.1">
    <property type="nucleotide sequence ID" value="XM_053091537.1"/>
</dbReference>
<dbReference type="SUPFAM" id="SSF56399">
    <property type="entry name" value="ADP-ribosylation"/>
    <property type="match status" value="2"/>
</dbReference>
<feature type="region of interest" description="Disordered" evidence="7">
    <location>
        <begin position="116"/>
        <end position="135"/>
    </location>
</feature>
<dbReference type="PANTHER" id="PTHR12684:SF2">
    <property type="entry name" value="TRNA 2'-PHOSPHOTRANSFERASE 1"/>
    <property type="match status" value="1"/>
</dbReference>
<name>A0AA38H0N6_9TREE</name>
<dbReference type="GeneID" id="77730742"/>
<evidence type="ECO:0000256" key="6">
    <source>
        <dbReference type="ARBA" id="ARBA00047949"/>
    </source>
</evidence>
<evidence type="ECO:0000256" key="1">
    <source>
        <dbReference type="ARBA" id="ARBA00003343"/>
    </source>
</evidence>
<sequence>MPRPPETPDVRASKGLAYILRHGAEKEGLHIRSDGFIRLDDVLARPKMRDVDKDMVLRLVEENAKKRFELVFGYDPSPPPPKKGKGQNKGKGKGQGQGQGGKKVEEVASGVDAVEVGEKGASAPGEPVTAPEPPVESATASVDALPVLLSPAQITSTELPLVILPDPAVEEVSDPDPRGGYYIRASQGHSIALEGVAHLEAVLDDEEGRKRAGLIVHGTRWDLWETLKQQGLSRMARQHIHFAPALSLSEHHIIPRPNSTLLIYLDLPRALAAGIPVYTSANGVVLTPGNEAGSVGKEFWRLAEKVEGGLQGARTVVWRDGKEVKA</sequence>
<keyword evidence="5" id="KW-0520">NAD</keyword>
<evidence type="ECO:0000256" key="2">
    <source>
        <dbReference type="ARBA" id="ARBA00009836"/>
    </source>
</evidence>
<dbReference type="EC" id="2.7.1.160" evidence="3"/>
<dbReference type="PANTHER" id="PTHR12684">
    <property type="entry name" value="PUTATIVE PHOSPHOTRANSFERASE"/>
    <property type="match status" value="1"/>
</dbReference>
<dbReference type="GO" id="GO:0000215">
    <property type="term" value="F:tRNA 2'-phosphotransferase activity"/>
    <property type="evidence" value="ECO:0007669"/>
    <property type="project" value="UniProtKB-EC"/>
</dbReference>
<evidence type="ECO:0000256" key="4">
    <source>
        <dbReference type="ARBA" id="ARBA00022679"/>
    </source>
</evidence>
<dbReference type="EMBL" id="JAKWFO010000016">
    <property type="protein sequence ID" value="KAI9631735.1"/>
    <property type="molecule type" value="Genomic_DNA"/>
</dbReference>
<dbReference type="Gene3D" id="3.20.170.30">
    <property type="match status" value="1"/>
</dbReference>
<keyword evidence="4" id="KW-0808">Transferase</keyword>
<dbReference type="Pfam" id="PF01885">
    <property type="entry name" value="PTS_2-RNA"/>
    <property type="match status" value="1"/>
</dbReference>
<organism evidence="8 9">
    <name type="scientific">Dioszegia hungarica</name>
    <dbReference type="NCBI Taxonomy" id="4972"/>
    <lineage>
        <taxon>Eukaryota</taxon>
        <taxon>Fungi</taxon>
        <taxon>Dikarya</taxon>
        <taxon>Basidiomycota</taxon>
        <taxon>Agaricomycotina</taxon>
        <taxon>Tremellomycetes</taxon>
        <taxon>Tremellales</taxon>
        <taxon>Bulleribasidiaceae</taxon>
        <taxon>Dioszegia</taxon>
    </lineage>
</organism>
<feature type="compositionally biased region" description="Basic residues" evidence="7">
    <location>
        <begin position="82"/>
        <end position="92"/>
    </location>
</feature>